<accession>A0AAP2CMH1</accession>
<feature type="transmembrane region" description="Helical" evidence="12">
    <location>
        <begin position="381"/>
        <end position="405"/>
    </location>
</feature>
<evidence type="ECO:0000256" key="2">
    <source>
        <dbReference type="ARBA" id="ARBA00007367"/>
    </source>
</evidence>
<keyword evidence="9" id="KW-0406">Ion transport</keyword>
<dbReference type="GO" id="GO:0015386">
    <property type="term" value="F:potassium:proton antiporter activity"/>
    <property type="evidence" value="ECO:0007669"/>
    <property type="project" value="TreeGrafter"/>
</dbReference>
<dbReference type="Pfam" id="PF00999">
    <property type="entry name" value="Na_H_Exchanger"/>
    <property type="match status" value="1"/>
</dbReference>
<feature type="transmembrane region" description="Helical" evidence="12">
    <location>
        <begin position="237"/>
        <end position="267"/>
    </location>
</feature>
<keyword evidence="5" id="KW-1003">Cell membrane</keyword>
<keyword evidence="10 12" id="KW-0472">Membrane</keyword>
<dbReference type="GO" id="GO:0015385">
    <property type="term" value="F:sodium:proton antiporter activity"/>
    <property type="evidence" value="ECO:0007669"/>
    <property type="project" value="InterPro"/>
</dbReference>
<feature type="transmembrane region" description="Helical" evidence="12">
    <location>
        <begin position="72"/>
        <end position="91"/>
    </location>
</feature>
<evidence type="ECO:0000256" key="10">
    <source>
        <dbReference type="ARBA" id="ARBA00023136"/>
    </source>
</evidence>
<dbReference type="AlphaFoldDB" id="A0AAP2CMH1"/>
<dbReference type="PANTHER" id="PTHR10110:SF195">
    <property type="entry name" value="NA(+)_H(+) ANTIPORTER NHAS2"/>
    <property type="match status" value="1"/>
</dbReference>
<feature type="transmembrane region" description="Helical" evidence="12">
    <location>
        <begin position="6"/>
        <end position="24"/>
    </location>
</feature>
<keyword evidence="3" id="KW-0813">Transport</keyword>
<organism evidence="14 15">
    <name type="scientific">Harenicola maris</name>
    <dbReference type="NCBI Taxonomy" id="2841044"/>
    <lineage>
        <taxon>Bacteria</taxon>
        <taxon>Pseudomonadati</taxon>
        <taxon>Pseudomonadota</taxon>
        <taxon>Alphaproteobacteria</taxon>
        <taxon>Rhodobacterales</taxon>
        <taxon>Paracoccaceae</taxon>
        <taxon>Harenicola</taxon>
    </lineage>
</organism>
<evidence type="ECO:0000256" key="11">
    <source>
        <dbReference type="ARBA" id="ARBA00023201"/>
    </source>
</evidence>
<feature type="transmembrane region" description="Helical" evidence="12">
    <location>
        <begin position="321"/>
        <end position="341"/>
    </location>
</feature>
<evidence type="ECO:0000256" key="4">
    <source>
        <dbReference type="ARBA" id="ARBA00022449"/>
    </source>
</evidence>
<feature type="transmembrane region" description="Helical" evidence="12">
    <location>
        <begin position="168"/>
        <end position="187"/>
    </location>
</feature>
<dbReference type="PANTHER" id="PTHR10110">
    <property type="entry name" value="SODIUM/HYDROGEN EXCHANGER"/>
    <property type="match status" value="1"/>
</dbReference>
<keyword evidence="15" id="KW-1185">Reference proteome</keyword>
<reference evidence="14 15" key="1">
    <citation type="journal article" date="2021" name="Arch. Microbiol.">
        <title>Harenicola maris gen. nov., sp. nov. isolated from the Sea of Japan shallow sediments.</title>
        <authorList>
            <person name="Romanenko L.A."/>
            <person name="Kurilenko V.V."/>
            <person name="Chernysheva N.Y."/>
            <person name="Tekutyeva L.A."/>
            <person name="Velansky P.V."/>
            <person name="Svetashev V.I."/>
            <person name="Isaeva M.P."/>
        </authorList>
    </citation>
    <scope>NUCLEOTIDE SEQUENCE [LARGE SCALE GENOMIC DNA]</scope>
    <source>
        <strain evidence="14 15">KMM 3653</strain>
    </source>
</reference>
<feature type="transmembrane region" description="Helical" evidence="12">
    <location>
        <begin position="128"/>
        <end position="147"/>
    </location>
</feature>
<evidence type="ECO:0000313" key="14">
    <source>
        <dbReference type="EMBL" id="MBT0957097.1"/>
    </source>
</evidence>
<name>A0AAP2CMH1_9RHOB</name>
<comment type="subcellular location">
    <subcellularLocation>
        <location evidence="1">Cell membrane</location>
        <topology evidence="1">Multi-pass membrane protein</topology>
    </subcellularLocation>
</comment>
<dbReference type="GO" id="GO:0098719">
    <property type="term" value="P:sodium ion import across plasma membrane"/>
    <property type="evidence" value="ECO:0007669"/>
    <property type="project" value="TreeGrafter"/>
</dbReference>
<keyword evidence="6 12" id="KW-0812">Transmembrane</keyword>
<evidence type="ECO:0000256" key="7">
    <source>
        <dbReference type="ARBA" id="ARBA00022989"/>
    </source>
</evidence>
<feature type="transmembrane region" description="Helical" evidence="12">
    <location>
        <begin position="31"/>
        <end position="52"/>
    </location>
</feature>
<evidence type="ECO:0000256" key="12">
    <source>
        <dbReference type="SAM" id="Phobius"/>
    </source>
</evidence>
<evidence type="ECO:0000256" key="9">
    <source>
        <dbReference type="ARBA" id="ARBA00023065"/>
    </source>
</evidence>
<dbReference type="EMBL" id="JADQAZ010000001">
    <property type="protein sequence ID" value="MBT0957097.1"/>
    <property type="molecule type" value="Genomic_DNA"/>
</dbReference>
<dbReference type="Gene3D" id="6.10.140.1330">
    <property type="match status" value="1"/>
</dbReference>
<feature type="domain" description="Cation/H+ exchanger transmembrane" evidence="13">
    <location>
        <begin position="13"/>
        <end position="406"/>
    </location>
</feature>
<evidence type="ECO:0000256" key="8">
    <source>
        <dbReference type="ARBA" id="ARBA00023053"/>
    </source>
</evidence>
<protein>
    <submittedName>
        <fullName evidence="14">Sodium:proton antiporter</fullName>
    </submittedName>
</protein>
<dbReference type="InterPro" id="IPR018422">
    <property type="entry name" value="Cation/H_exchanger_CPA1"/>
</dbReference>
<proteinExistence type="inferred from homology"/>
<dbReference type="Proteomes" id="UP001315686">
    <property type="component" value="Unassembled WGS sequence"/>
</dbReference>
<dbReference type="GO" id="GO:0005886">
    <property type="term" value="C:plasma membrane"/>
    <property type="evidence" value="ECO:0007669"/>
    <property type="project" value="UniProtKB-SubCell"/>
</dbReference>
<gene>
    <name evidence="14" type="ORF">IV417_06850</name>
</gene>
<comment type="similarity">
    <text evidence="2">Belongs to the monovalent cation:proton antiporter 1 (CPA1) transporter (TC 2.A.36) family.</text>
</comment>
<dbReference type="RefSeq" id="WP_327793273.1">
    <property type="nucleotide sequence ID" value="NZ_JADQAZ010000001.1"/>
</dbReference>
<dbReference type="InterPro" id="IPR006153">
    <property type="entry name" value="Cation/H_exchanger_TM"/>
</dbReference>
<feature type="transmembrane region" description="Helical" evidence="12">
    <location>
        <begin position="287"/>
        <end position="309"/>
    </location>
</feature>
<comment type="caution">
    <text evidence="14">The sequence shown here is derived from an EMBL/GenBank/DDBJ whole genome shotgun (WGS) entry which is preliminary data.</text>
</comment>
<sequence length="415" mass="43638">MNILQIASLLIVLAAAFGTINYLFLRLPSAIGILIVALAASLALMLLDVIAPGLGVSAQITGVVKGIEFSDALLEGMLGLLLFAGALHVKINDLKAQAVVVLLMATIGVGLSTVIAGVGFSWITGMPLMIALVFGALISPTDPVAVLGVLRQANLRKSLETKIAGESLFNDGVGYVVFLVLVGLAFPGDDHHGSGFADAAKLFFQEAIGGALLGLALGFVVFRLMRRIDDYSLEVLLTLALAFGGYELAIYLHFSAPIMAVCAGLLIGEVSHGDAMSETTRKYVDAFWMLVDEILNAVLFLMIGVELFAITFEASMLTSMVGGLALALLARFAAVAVPIVLLKPFREFPRDVIPVMTWGGLKGGISVALALSLPDTEWKPLILTTTYAIVVFSIIVQGLTVAPLAQKIAGAPKTM</sequence>
<dbReference type="GO" id="GO:0051453">
    <property type="term" value="P:regulation of intracellular pH"/>
    <property type="evidence" value="ECO:0007669"/>
    <property type="project" value="TreeGrafter"/>
</dbReference>
<keyword evidence="4" id="KW-0050">Antiport</keyword>
<evidence type="ECO:0000256" key="1">
    <source>
        <dbReference type="ARBA" id="ARBA00004651"/>
    </source>
</evidence>
<evidence type="ECO:0000259" key="13">
    <source>
        <dbReference type="Pfam" id="PF00999"/>
    </source>
</evidence>
<feature type="transmembrane region" description="Helical" evidence="12">
    <location>
        <begin position="207"/>
        <end position="225"/>
    </location>
</feature>
<keyword evidence="11" id="KW-0739">Sodium transport</keyword>
<evidence type="ECO:0000256" key="5">
    <source>
        <dbReference type="ARBA" id="ARBA00022475"/>
    </source>
</evidence>
<keyword evidence="8" id="KW-0915">Sodium</keyword>
<feature type="transmembrane region" description="Helical" evidence="12">
    <location>
        <begin position="98"/>
        <end position="122"/>
    </location>
</feature>
<evidence type="ECO:0000313" key="15">
    <source>
        <dbReference type="Proteomes" id="UP001315686"/>
    </source>
</evidence>
<evidence type="ECO:0000256" key="3">
    <source>
        <dbReference type="ARBA" id="ARBA00022448"/>
    </source>
</evidence>
<keyword evidence="7 12" id="KW-1133">Transmembrane helix</keyword>
<evidence type="ECO:0000256" key="6">
    <source>
        <dbReference type="ARBA" id="ARBA00022692"/>
    </source>
</evidence>